<dbReference type="SUPFAM" id="SSF52540">
    <property type="entry name" value="P-loop containing nucleoside triphosphate hydrolases"/>
    <property type="match status" value="1"/>
</dbReference>
<dbReference type="EMBL" id="BMPO01000008">
    <property type="protein sequence ID" value="GGK05562.1"/>
    <property type="molecule type" value="Genomic_DNA"/>
</dbReference>
<dbReference type="CDD" id="cd05387">
    <property type="entry name" value="BY-kinase"/>
    <property type="match status" value="1"/>
</dbReference>
<keyword evidence="5" id="KW-1003">Cell membrane</keyword>
<protein>
    <recommendedName>
        <fullName evidence="4">non-specific protein-tyrosine kinase</fullName>
        <ecNumber evidence="4">2.7.10.2</ecNumber>
    </recommendedName>
</protein>
<dbReference type="FunFam" id="3.40.50.300:FF:000527">
    <property type="entry name" value="Tyrosine-protein kinase etk"/>
    <property type="match status" value="1"/>
</dbReference>
<dbReference type="GO" id="GO:0004715">
    <property type="term" value="F:non-membrane spanning protein tyrosine kinase activity"/>
    <property type="evidence" value="ECO:0007669"/>
    <property type="project" value="UniProtKB-EC"/>
</dbReference>
<comment type="subcellular location">
    <subcellularLocation>
        <location evidence="1">Cell inner membrane</location>
        <topology evidence="1">Multi-pass membrane protein</topology>
    </subcellularLocation>
</comment>
<feature type="domain" description="Polysaccharide chain length determinant N-terminal" evidence="18">
    <location>
        <begin position="22"/>
        <end position="113"/>
    </location>
</feature>
<feature type="domain" description="Tyrosine-protein kinase G-rich" evidence="20">
    <location>
        <begin position="404"/>
        <end position="475"/>
    </location>
</feature>
<name>A0A917V0N6_9PSED</name>
<reference evidence="21" key="1">
    <citation type="journal article" date="2014" name="Int. J. Syst. Evol. Microbiol.">
        <title>Complete genome sequence of Corynebacterium casei LMG S-19264T (=DSM 44701T), isolated from a smear-ripened cheese.</title>
        <authorList>
            <consortium name="US DOE Joint Genome Institute (JGI-PGF)"/>
            <person name="Walter F."/>
            <person name="Albersmeier A."/>
            <person name="Kalinowski J."/>
            <person name="Ruckert C."/>
        </authorList>
    </citation>
    <scope>NUCLEOTIDE SEQUENCE</scope>
    <source>
        <strain evidence="21">JCM 30078</strain>
    </source>
</reference>
<evidence type="ECO:0000256" key="8">
    <source>
        <dbReference type="ARBA" id="ARBA00022692"/>
    </source>
</evidence>
<dbReference type="GO" id="GO:0042802">
    <property type="term" value="F:identical protein binding"/>
    <property type="evidence" value="ECO:0007669"/>
    <property type="project" value="UniProtKB-ARBA"/>
</dbReference>
<feature type="transmembrane region" description="Helical" evidence="17">
    <location>
        <begin position="456"/>
        <end position="476"/>
    </location>
</feature>
<evidence type="ECO:0000256" key="12">
    <source>
        <dbReference type="ARBA" id="ARBA00022989"/>
    </source>
</evidence>
<keyword evidence="16" id="KW-0175">Coiled coil</keyword>
<feature type="coiled-coil region" evidence="16">
    <location>
        <begin position="274"/>
        <end position="377"/>
    </location>
</feature>
<proteinExistence type="inferred from homology"/>
<feature type="transmembrane region" description="Helical" evidence="17">
    <location>
        <begin position="37"/>
        <end position="58"/>
    </location>
</feature>
<reference evidence="21" key="2">
    <citation type="submission" date="2020-09" db="EMBL/GenBank/DDBJ databases">
        <authorList>
            <person name="Sun Q."/>
            <person name="Ohkuma M."/>
        </authorList>
    </citation>
    <scope>NUCLEOTIDE SEQUENCE</scope>
    <source>
        <strain evidence="21">JCM 30078</strain>
    </source>
</reference>
<sequence length="739" mass="81234">MNSPVRTDLPWQVQSSEDDSDYIDLKRIWRAIWSRKFSILSLVAIITLLASLVVMSMAPTYKGTSSIIIENKNSQVINFQPTYDSSGQISEYLQTQLGLIQSRGVAERVVRELNLTEHPDLDPRQQPAPLINFSGMLKWAQNLFSSDDEFSGDKPATEAEIFDQVVNALMLRTSAYVEGKGQLVYITVEMGDSLSAAAAANALAQNYIDSQLESQMEMSMSSSNWMNSRLTELRSELQTSEDRLQAYREAEGLVDVGGVSTISANELSLTGDRMIDAARQRAEAQSQYDQVRRMEGGGWERLASIPAVLGHPLIQQFKAEQARARAQVDEASRRYGDRHPAMVAARTELNAATASLKAQVEQVVAGIERNYQLAQANEQSLRASFNKNKDQIQDISRKEFKLRELQRDVDSNRQLYDTFMTRLRETAATADMNTTNARIVDKAIPPSKPSAPNKQLIIAVAFALSLIIGVIAALALDVLNNTFKSTDDIESKLNLPVLGILPLVSRKQAKQVQHLFEKGEDKRFCEAVRTIRTSITLADMNSPKQVIVVTSSVPGEGKSSVAANLAFAMGQLHKVLLIDADMRRPTIAKNFDFPAGTPGLANLMAGTAKADDCIRTVGNIDILPAGVVPPNPLELLASPRFAKFLEMAKGHYERIIIDSPPSQAVSDSVLLSTVADSVVFVVKSEATSIPLVQRSIGQLLQNNASITGVILNQVDIKKAAKYGKYVGYYDHHGYSEAKA</sequence>
<comment type="caution">
    <text evidence="21">The sequence shown here is derived from an EMBL/GenBank/DDBJ whole genome shotgun (WGS) entry which is preliminary data.</text>
</comment>
<feature type="domain" description="AAA" evidence="19">
    <location>
        <begin position="545"/>
        <end position="689"/>
    </location>
</feature>
<keyword evidence="13 17" id="KW-0472">Membrane</keyword>
<comment type="catalytic activity">
    <reaction evidence="15">
        <text>L-tyrosyl-[protein] + ATP = O-phospho-L-tyrosyl-[protein] + ADP + H(+)</text>
        <dbReference type="Rhea" id="RHEA:10596"/>
        <dbReference type="Rhea" id="RHEA-COMP:10136"/>
        <dbReference type="Rhea" id="RHEA-COMP:20101"/>
        <dbReference type="ChEBI" id="CHEBI:15378"/>
        <dbReference type="ChEBI" id="CHEBI:30616"/>
        <dbReference type="ChEBI" id="CHEBI:46858"/>
        <dbReference type="ChEBI" id="CHEBI:61978"/>
        <dbReference type="ChEBI" id="CHEBI:456216"/>
        <dbReference type="EC" id="2.7.10.2"/>
    </reaction>
</comment>
<keyword evidence="14" id="KW-0829">Tyrosine-protein kinase</keyword>
<dbReference type="Proteomes" id="UP000635983">
    <property type="component" value="Unassembled WGS sequence"/>
</dbReference>
<dbReference type="PANTHER" id="PTHR32309:SF13">
    <property type="entry name" value="FERRIC ENTEROBACTIN TRANSPORT PROTEIN FEPE"/>
    <property type="match status" value="1"/>
</dbReference>
<gene>
    <name evidence="21" type="ORF">GCM10009304_34620</name>
</gene>
<evidence type="ECO:0000256" key="16">
    <source>
        <dbReference type="SAM" id="Coils"/>
    </source>
</evidence>
<evidence type="ECO:0000256" key="6">
    <source>
        <dbReference type="ARBA" id="ARBA00022519"/>
    </source>
</evidence>
<dbReference type="GO" id="GO:0005886">
    <property type="term" value="C:plasma membrane"/>
    <property type="evidence" value="ECO:0007669"/>
    <property type="project" value="UniProtKB-SubCell"/>
</dbReference>
<evidence type="ECO:0000256" key="11">
    <source>
        <dbReference type="ARBA" id="ARBA00022840"/>
    </source>
</evidence>
<dbReference type="GO" id="GO:0005524">
    <property type="term" value="F:ATP binding"/>
    <property type="evidence" value="ECO:0007669"/>
    <property type="project" value="UniProtKB-KW"/>
</dbReference>
<evidence type="ECO:0000313" key="21">
    <source>
        <dbReference type="EMBL" id="GGK05562.1"/>
    </source>
</evidence>
<dbReference type="Pfam" id="PF13614">
    <property type="entry name" value="AAA_31"/>
    <property type="match status" value="1"/>
</dbReference>
<dbReference type="InterPro" id="IPR050445">
    <property type="entry name" value="Bact_polysacc_biosynth/exp"/>
</dbReference>
<evidence type="ECO:0000256" key="13">
    <source>
        <dbReference type="ARBA" id="ARBA00023136"/>
    </source>
</evidence>
<evidence type="ECO:0000259" key="20">
    <source>
        <dbReference type="Pfam" id="PF13807"/>
    </source>
</evidence>
<keyword evidence="8 17" id="KW-0812">Transmembrane</keyword>
<dbReference type="InterPro" id="IPR032807">
    <property type="entry name" value="GNVR"/>
</dbReference>
<dbReference type="EC" id="2.7.10.2" evidence="4"/>
<accession>A0A917V0N6</accession>
<keyword evidence="10" id="KW-0418">Kinase</keyword>
<evidence type="ECO:0000256" key="17">
    <source>
        <dbReference type="SAM" id="Phobius"/>
    </source>
</evidence>
<dbReference type="Pfam" id="PF02706">
    <property type="entry name" value="Wzz"/>
    <property type="match status" value="1"/>
</dbReference>
<evidence type="ECO:0000256" key="4">
    <source>
        <dbReference type="ARBA" id="ARBA00011903"/>
    </source>
</evidence>
<dbReference type="NCBIfam" id="TIGR01007">
    <property type="entry name" value="eps_fam"/>
    <property type="match status" value="1"/>
</dbReference>
<evidence type="ECO:0000259" key="19">
    <source>
        <dbReference type="Pfam" id="PF13614"/>
    </source>
</evidence>
<evidence type="ECO:0000256" key="10">
    <source>
        <dbReference type="ARBA" id="ARBA00022777"/>
    </source>
</evidence>
<dbReference type="InterPro" id="IPR003856">
    <property type="entry name" value="LPS_length_determ_N"/>
</dbReference>
<dbReference type="Pfam" id="PF13807">
    <property type="entry name" value="GNVR"/>
    <property type="match status" value="1"/>
</dbReference>
<evidence type="ECO:0000313" key="22">
    <source>
        <dbReference type="Proteomes" id="UP000635983"/>
    </source>
</evidence>
<organism evidence="21 22">
    <name type="scientific">Pseudomonas matsuisoli</name>
    <dbReference type="NCBI Taxonomy" id="1515666"/>
    <lineage>
        <taxon>Bacteria</taxon>
        <taxon>Pseudomonadati</taxon>
        <taxon>Pseudomonadota</taxon>
        <taxon>Gammaproteobacteria</taxon>
        <taxon>Pseudomonadales</taxon>
        <taxon>Pseudomonadaceae</taxon>
        <taxon>Pseudomonas</taxon>
    </lineage>
</organism>
<evidence type="ECO:0000256" key="9">
    <source>
        <dbReference type="ARBA" id="ARBA00022741"/>
    </source>
</evidence>
<comment type="similarity">
    <text evidence="3">Belongs to the etk/wzc family.</text>
</comment>
<dbReference type="InterPro" id="IPR027417">
    <property type="entry name" value="P-loop_NTPase"/>
</dbReference>
<evidence type="ECO:0000256" key="15">
    <source>
        <dbReference type="ARBA" id="ARBA00051245"/>
    </source>
</evidence>
<keyword evidence="7" id="KW-0808">Transferase</keyword>
<keyword evidence="11" id="KW-0067">ATP-binding</keyword>
<evidence type="ECO:0000259" key="18">
    <source>
        <dbReference type="Pfam" id="PF02706"/>
    </source>
</evidence>
<comment type="similarity">
    <text evidence="2">Belongs to the CpsD/CapB family.</text>
</comment>
<keyword evidence="9" id="KW-0547">Nucleotide-binding</keyword>
<dbReference type="InterPro" id="IPR005702">
    <property type="entry name" value="Wzc-like_C"/>
</dbReference>
<evidence type="ECO:0000256" key="2">
    <source>
        <dbReference type="ARBA" id="ARBA00007316"/>
    </source>
</evidence>
<evidence type="ECO:0000256" key="3">
    <source>
        <dbReference type="ARBA" id="ARBA00008883"/>
    </source>
</evidence>
<keyword evidence="6" id="KW-0997">Cell inner membrane</keyword>
<dbReference type="RefSeq" id="WP_188984909.1">
    <property type="nucleotide sequence ID" value="NZ_BMPO01000008.1"/>
</dbReference>
<evidence type="ECO:0000256" key="14">
    <source>
        <dbReference type="ARBA" id="ARBA00023137"/>
    </source>
</evidence>
<dbReference type="AlphaFoldDB" id="A0A917V0N6"/>
<keyword evidence="22" id="KW-1185">Reference proteome</keyword>
<evidence type="ECO:0000256" key="5">
    <source>
        <dbReference type="ARBA" id="ARBA00022475"/>
    </source>
</evidence>
<evidence type="ECO:0000256" key="1">
    <source>
        <dbReference type="ARBA" id="ARBA00004429"/>
    </source>
</evidence>
<dbReference type="PANTHER" id="PTHR32309">
    <property type="entry name" value="TYROSINE-PROTEIN KINASE"/>
    <property type="match status" value="1"/>
</dbReference>
<dbReference type="Gene3D" id="3.40.50.300">
    <property type="entry name" value="P-loop containing nucleotide triphosphate hydrolases"/>
    <property type="match status" value="1"/>
</dbReference>
<dbReference type="InterPro" id="IPR025669">
    <property type="entry name" value="AAA_dom"/>
</dbReference>
<evidence type="ECO:0000256" key="7">
    <source>
        <dbReference type="ARBA" id="ARBA00022679"/>
    </source>
</evidence>
<keyword evidence="12 17" id="KW-1133">Transmembrane helix</keyword>